<reference evidence="3 4" key="1">
    <citation type="submission" date="2020-06" db="EMBL/GenBank/DDBJ databases">
        <authorList>
            <consortium name="Wellcome Sanger Institute Data Sharing"/>
        </authorList>
    </citation>
    <scope>NUCLEOTIDE SEQUENCE [LARGE SCALE GENOMIC DNA]</scope>
</reference>
<dbReference type="GO" id="GO:0051726">
    <property type="term" value="P:regulation of cell cycle"/>
    <property type="evidence" value="ECO:0007669"/>
    <property type="project" value="InterPro"/>
</dbReference>
<dbReference type="GO" id="GO:0005634">
    <property type="term" value="C:nucleus"/>
    <property type="evidence" value="ECO:0007669"/>
    <property type="project" value="InterPro"/>
</dbReference>
<evidence type="ECO:0000256" key="1">
    <source>
        <dbReference type="ARBA" id="ARBA00007361"/>
    </source>
</evidence>
<dbReference type="PANTHER" id="PTHR10411:SF5">
    <property type="entry name" value="GROWTH ARREST AND DNA DAMAGE-INDUCIBLE PROTEIN GADD45 BETA"/>
    <property type="match status" value="1"/>
</dbReference>
<feature type="domain" description="Ribosomal protein eL8/eL30/eS12/Gadd45" evidence="2">
    <location>
        <begin position="52"/>
        <end position="135"/>
    </location>
</feature>
<sequence length="181" mass="20386">MLLCYGHHIISYHYYCHYCRSISYTTCPQWGSACPWTVVPRVRDSMEHVSVALEELLVAARRQGCLTVGVYESAKLMNADPDCVVLCVLACDAEQEGDVALQIHFTLLRAFCCDVDINILRVSGMKRLADVLGESGEARDLHCLLVTNPHAEHLKLDEVGSYCEESRCNNQWVPLLALRDR</sequence>
<dbReference type="InterPro" id="IPR024824">
    <property type="entry name" value="GADD45"/>
</dbReference>
<evidence type="ECO:0000313" key="4">
    <source>
        <dbReference type="Proteomes" id="UP000694580"/>
    </source>
</evidence>
<comment type="similarity">
    <text evidence="1">Belongs to the GADD45 family.</text>
</comment>
<dbReference type="Ensembl" id="ENSDCDT00010001755.1">
    <property type="protein sequence ID" value="ENSDCDP00010001684.1"/>
    <property type="gene ID" value="ENSDCDG00010000853.1"/>
</dbReference>
<dbReference type="InterPro" id="IPR029064">
    <property type="entry name" value="Ribosomal_eL30-like_sf"/>
</dbReference>
<dbReference type="Gene3D" id="3.30.1330.30">
    <property type="match status" value="1"/>
</dbReference>
<dbReference type="GO" id="GO:0005737">
    <property type="term" value="C:cytoplasm"/>
    <property type="evidence" value="ECO:0007669"/>
    <property type="project" value="TreeGrafter"/>
</dbReference>
<keyword evidence="4" id="KW-1185">Reference proteome</keyword>
<reference evidence="3" key="3">
    <citation type="submission" date="2025-09" db="UniProtKB">
        <authorList>
            <consortium name="Ensembl"/>
        </authorList>
    </citation>
    <scope>IDENTIFICATION</scope>
</reference>
<gene>
    <name evidence="3" type="primary">gadd45bb</name>
</gene>
<accession>A0AAY3ZYV4</accession>
<dbReference type="GeneTree" id="ENSGT00950000182964"/>
<dbReference type="Pfam" id="PF01248">
    <property type="entry name" value="Ribosomal_L7Ae"/>
    <property type="match status" value="1"/>
</dbReference>
<name>A0AAY3ZYV4_9TELE</name>
<dbReference type="Proteomes" id="UP000694580">
    <property type="component" value="Chromosome 4"/>
</dbReference>
<evidence type="ECO:0000313" key="3">
    <source>
        <dbReference type="Ensembl" id="ENSDCDP00010001684.1"/>
    </source>
</evidence>
<organism evidence="3 4">
    <name type="scientific">Denticeps clupeoides</name>
    <name type="common">denticle herring</name>
    <dbReference type="NCBI Taxonomy" id="299321"/>
    <lineage>
        <taxon>Eukaryota</taxon>
        <taxon>Metazoa</taxon>
        <taxon>Chordata</taxon>
        <taxon>Craniata</taxon>
        <taxon>Vertebrata</taxon>
        <taxon>Euteleostomi</taxon>
        <taxon>Actinopterygii</taxon>
        <taxon>Neopterygii</taxon>
        <taxon>Teleostei</taxon>
        <taxon>Clupei</taxon>
        <taxon>Clupeiformes</taxon>
        <taxon>Denticipitoidei</taxon>
        <taxon>Denticipitidae</taxon>
        <taxon>Denticeps</taxon>
    </lineage>
</organism>
<dbReference type="AlphaFoldDB" id="A0AAY3ZYV4"/>
<proteinExistence type="inferred from homology"/>
<dbReference type="PANTHER" id="PTHR10411">
    <property type="entry name" value="GROWTH ARREST AND DNA DAMAGE-INDUCIBLE PROTEIN GADD45"/>
    <property type="match status" value="1"/>
</dbReference>
<reference evidence="3" key="2">
    <citation type="submission" date="2025-08" db="UniProtKB">
        <authorList>
            <consortium name="Ensembl"/>
        </authorList>
    </citation>
    <scope>IDENTIFICATION</scope>
</reference>
<dbReference type="InterPro" id="IPR004038">
    <property type="entry name" value="Ribosomal_eL8/eL30/eS12/Gad45"/>
</dbReference>
<protein>
    <recommendedName>
        <fullName evidence="2">Ribosomal protein eL8/eL30/eS12/Gadd45 domain-containing protein</fullName>
    </recommendedName>
</protein>
<dbReference type="SUPFAM" id="SSF55315">
    <property type="entry name" value="L30e-like"/>
    <property type="match status" value="1"/>
</dbReference>
<evidence type="ECO:0000259" key="2">
    <source>
        <dbReference type="Pfam" id="PF01248"/>
    </source>
</evidence>